<gene>
    <name evidence="1" type="ORF">EV195_10896</name>
</gene>
<dbReference type="OrthoDB" id="1182264at2"/>
<sequence length="577" mass="65047">MKNLKHYITLVVLIGYCLISNGQSILIDQGVNADGLWCFPIHKKENSYRYLPQRARLSLQNDSIPEFSFLRYITEKPSENNSKTITEAGGGGILNFLVLYDTPQELISNAERFLKKKFENDEIIIEGPIIFDSGKYTLVSSILNPAGESKKSILGSGSAPIIENSKIPLSFNVDPLKSKLLLESLKMSTPDVSLIFELGFSGLTENYEAELEIDWSEVKKSHAFDAGGSIYFVGADVGLGFDKLRKDNAIKFTSVGKDESMESLVQTVYTKLLELMFKPTPLEQVPEEHRGGLEDAIGSLIGSNGAMGSRNTTGFGLNVGYQYKEHRTTGKSNMVFKGRSLVNRNHYITFNAGNLYKKYGDNKDIFKDVPLWDPAFQQRDVYVGIDGTIENEFDKMLNSVTVKLNKKHQSGDATLKEVLLTKNTYKESNGKIAMSYLNHGDADQNEWLNYEYQTVWKFIGGGTYSEDWKTATASMINLYTPFQRRKIEISGDVETLKEKNVRAVAVKINYDFFGEPKSKNLTIYPKKELNDKFFEITLPKGSDKVEYTITWYVKNAAPIQKNGIDEYGLLFIDEFPE</sequence>
<name>A0A4V2SLJ0_9FLAO</name>
<proteinExistence type="predicted"/>
<dbReference type="Proteomes" id="UP000294564">
    <property type="component" value="Unassembled WGS sequence"/>
</dbReference>
<protein>
    <submittedName>
        <fullName evidence="1">Uncharacterized protein</fullName>
    </submittedName>
</protein>
<evidence type="ECO:0000313" key="1">
    <source>
        <dbReference type="EMBL" id="TCP23626.1"/>
    </source>
</evidence>
<accession>A0A4V2SLJ0</accession>
<keyword evidence="2" id="KW-1185">Reference proteome</keyword>
<evidence type="ECO:0000313" key="2">
    <source>
        <dbReference type="Proteomes" id="UP000294564"/>
    </source>
</evidence>
<organism evidence="1 2">
    <name type="scientific">Tenacibaculum skagerrakense</name>
    <dbReference type="NCBI Taxonomy" id="186571"/>
    <lineage>
        <taxon>Bacteria</taxon>
        <taxon>Pseudomonadati</taxon>
        <taxon>Bacteroidota</taxon>
        <taxon>Flavobacteriia</taxon>
        <taxon>Flavobacteriales</taxon>
        <taxon>Flavobacteriaceae</taxon>
        <taxon>Tenacibaculum</taxon>
    </lineage>
</organism>
<dbReference type="AlphaFoldDB" id="A0A4V2SLJ0"/>
<dbReference type="EMBL" id="SLXM01000008">
    <property type="protein sequence ID" value="TCP23626.1"/>
    <property type="molecule type" value="Genomic_DNA"/>
</dbReference>
<comment type="caution">
    <text evidence="1">The sequence shown here is derived from an EMBL/GenBank/DDBJ whole genome shotgun (WGS) entry which is preliminary data.</text>
</comment>
<dbReference type="RefSeq" id="WP_132795440.1">
    <property type="nucleotide sequence ID" value="NZ_SLXM01000008.1"/>
</dbReference>
<reference evidence="1 2" key="1">
    <citation type="submission" date="2019-03" db="EMBL/GenBank/DDBJ databases">
        <title>Genomic Encyclopedia of Type Strains, Phase IV (KMG-IV): sequencing the most valuable type-strain genomes for metagenomic binning, comparative biology and taxonomic classification.</title>
        <authorList>
            <person name="Goeker M."/>
        </authorList>
    </citation>
    <scope>NUCLEOTIDE SEQUENCE [LARGE SCALE GENOMIC DNA]</scope>
    <source>
        <strain evidence="1 2">DSM 14836</strain>
    </source>
</reference>